<dbReference type="Proteomes" id="UP000176867">
    <property type="component" value="Unassembled WGS sequence"/>
</dbReference>
<name>A0A1F6G772_9BACT</name>
<reference evidence="1 2" key="1">
    <citation type="journal article" date="2016" name="Nat. Commun.">
        <title>Thousands of microbial genomes shed light on interconnected biogeochemical processes in an aquifer system.</title>
        <authorList>
            <person name="Anantharaman K."/>
            <person name="Brown C.T."/>
            <person name="Hug L.A."/>
            <person name="Sharon I."/>
            <person name="Castelle C.J."/>
            <person name="Probst A.J."/>
            <person name="Thomas B.C."/>
            <person name="Singh A."/>
            <person name="Wilkins M.J."/>
            <person name="Karaoz U."/>
            <person name="Brodie E.L."/>
            <person name="Williams K.H."/>
            <person name="Hubbard S.S."/>
            <person name="Banfield J.F."/>
        </authorList>
    </citation>
    <scope>NUCLEOTIDE SEQUENCE [LARGE SCALE GENOMIC DNA]</scope>
</reference>
<organism evidence="1 2">
    <name type="scientific">Candidatus Kaiserbacteria bacterium RIFOXYD1_FULL_47_14</name>
    <dbReference type="NCBI Taxonomy" id="1798533"/>
    <lineage>
        <taxon>Bacteria</taxon>
        <taxon>Candidatus Kaiseribacteriota</taxon>
    </lineage>
</organism>
<evidence type="ECO:0000313" key="2">
    <source>
        <dbReference type="Proteomes" id="UP000176867"/>
    </source>
</evidence>
<proteinExistence type="predicted"/>
<dbReference type="EMBL" id="MFMU01000003">
    <property type="protein sequence ID" value="OGG93951.1"/>
    <property type="molecule type" value="Genomic_DNA"/>
</dbReference>
<gene>
    <name evidence="1" type="ORF">A2609_02285</name>
</gene>
<comment type="caution">
    <text evidence="1">The sequence shown here is derived from an EMBL/GenBank/DDBJ whole genome shotgun (WGS) entry which is preliminary data.</text>
</comment>
<accession>A0A1F6G772</accession>
<sequence length="113" mass="13246">MNKEQEKKFLLFLKEKFDVPIEYLGDFFKKNFFDEIGEGEPRVELELGNFFQLLARTWRTEAFRMRVSQVIPDKEGFRWIVQATRYADCDGWHIEAYPAHGGKVGTLGAVYCS</sequence>
<dbReference type="AlphaFoldDB" id="A0A1F6G772"/>
<evidence type="ECO:0000313" key="1">
    <source>
        <dbReference type="EMBL" id="OGG93951.1"/>
    </source>
</evidence>
<dbReference type="STRING" id="1798533.A2609_02285"/>
<protein>
    <submittedName>
        <fullName evidence="1">Uncharacterized protein</fullName>
    </submittedName>
</protein>